<sequence length="369" mass="41491">MEPRPQRGRSQGISATCREASPPDSRSASQRDVLCRSCQVDWLFHIRSHGFGGGTEIVRDGDKDHLWEILEDGLNTSAIFEKVPWLAAFAPFVPSLGKNLKVMRGGALMRTQQRYKSGPIHKDLFYYLSNEDGKEEVSPPPHIVISDGALALVAGSHTTSSVLANAIYLILCHPQVYGRLRRDIDAFYPPGDDAADPKYYAEIPYLDAVINETLRLFPAVPSGIQRAPVVGTGDKMIGPYYLPEGSNVRVHVWSLHHDPRNFSRPDAFWPERWLIADGFKEGESTPSSEKFNHNLDAFVPFSYGPAHCVGKNLAMQEMRVFVACMMHELNLRFTEGWDPVNWERDMEDRQSMRVGRLPVVAERRSGRGN</sequence>
<dbReference type="Proteomes" id="UP001148662">
    <property type="component" value="Unassembled WGS sequence"/>
</dbReference>
<proteinExistence type="predicted"/>
<name>A0ACC1RUJ4_9APHY</name>
<dbReference type="EMBL" id="JANHOG010002279">
    <property type="protein sequence ID" value="KAJ3525056.1"/>
    <property type="molecule type" value="Genomic_DNA"/>
</dbReference>
<gene>
    <name evidence="1" type="ORF">NM688_g8462</name>
</gene>
<protein>
    <submittedName>
        <fullName evidence="1">Uncharacterized protein</fullName>
    </submittedName>
</protein>
<organism evidence="1 2">
    <name type="scientific">Phlebia brevispora</name>
    <dbReference type="NCBI Taxonomy" id="194682"/>
    <lineage>
        <taxon>Eukaryota</taxon>
        <taxon>Fungi</taxon>
        <taxon>Dikarya</taxon>
        <taxon>Basidiomycota</taxon>
        <taxon>Agaricomycotina</taxon>
        <taxon>Agaricomycetes</taxon>
        <taxon>Polyporales</taxon>
        <taxon>Meruliaceae</taxon>
        <taxon>Phlebia</taxon>
    </lineage>
</organism>
<comment type="caution">
    <text evidence="1">The sequence shown here is derived from an EMBL/GenBank/DDBJ whole genome shotgun (WGS) entry which is preliminary data.</text>
</comment>
<reference evidence="1" key="1">
    <citation type="submission" date="2022-07" db="EMBL/GenBank/DDBJ databases">
        <title>Genome Sequence of Phlebia brevispora.</title>
        <authorList>
            <person name="Buettner E."/>
        </authorList>
    </citation>
    <scope>NUCLEOTIDE SEQUENCE</scope>
    <source>
        <strain evidence="1">MPL23</strain>
    </source>
</reference>
<keyword evidence="2" id="KW-1185">Reference proteome</keyword>
<accession>A0ACC1RUJ4</accession>
<evidence type="ECO:0000313" key="1">
    <source>
        <dbReference type="EMBL" id="KAJ3525056.1"/>
    </source>
</evidence>
<evidence type="ECO:0000313" key="2">
    <source>
        <dbReference type="Proteomes" id="UP001148662"/>
    </source>
</evidence>